<dbReference type="Proteomes" id="UP000325536">
    <property type="component" value="Chromosome"/>
</dbReference>
<protein>
    <submittedName>
        <fullName evidence="2">DUF333 domain-containing protein</fullName>
    </submittedName>
</protein>
<dbReference type="InterPro" id="IPR005590">
    <property type="entry name" value="DUF333"/>
</dbReference>
<dbReference type="PANTHER" id="PTHR38008:SF2">
    <property type="entry name" value="HEMOLYSIN"/>
    <property type="match status" value="1"/>
</dbReference>
<keyword evidence="1" id="KW-0732">Signal</keyword>
<evidence type="ECO:0000313" key="2">
    <source>
        <dbReference type="EMBL" id="QEY24138.1"/>
    </source>
</evidence>
<feature type="signal peptide" evidence="1">
    <location>
        <begin position="1"/>
        <end position="19"/>
    </location>
</feature>
<proteinExistence type="predicted"/>
<dbReference type="Pfam" id="PF03891">
    <property type="entry name" value="DUF333"/>
    <property type="match status" value="1"/>
</dbReference>
<organism evidence="2 3">
    <name type="scientific">Neisseria animalis</name>
    <dbReference type="NCBI Taxonomy" id="492"/>
    <lineage>
        <taxon>Bacteria</taxon>
        <taxon>Pseudomonadati</taxon>
        <taxon>Pseudomonadota</taxon>
        <taxon>Betaproteobacteria</taxon>
        <taxon>Neisseriales</taxon>
        <taxon>Neisseriaceae</taxon>
        <taxon>Neisseria</taxon>
    </lineage>
</organism>
<dbReference type="KEGG" id="naq:D0T90_06240"/>
<feature type="chain" id="PRO_5031011051" evidence="1">
    <location>
        <begin position="20"/>
        <end position="88"/>
    </location>
</feature>
<dbReference type="PANTHER" id="PTHR38008">
    <property type="entry name" value="HEMOLYSIN-RELATED"/>
    <property type="match status" value="1"/>
</dbReference>
<accession>A0A5P3MRH4</accession>
<reference evidence="2 3" key="1">
    <citation type="submission" date="2018-08" db="EMBL/GenBank/DDBJ databases">
        <title>Neisseria animalis ATCC 49930 complete genome.</title>
        <authorList>
            <person name="Veseli I.A."/>
            <person name="Mascarenhas dos Santos A.C."/>
            <person name="Buttler R."/>
            <person name="Pombert J.-F."/>
        </authorList>
    </citation>
    <scope>NUCLEOTIDE SEQUENCE [LARGE SCALE GENOMIC DNA]</scope>
    <source>
        <strain evidence="2 3">ATCC 49930</strain>
    </source>
</reference>
<name>A0A5P3MRH4_NEIAN</name>
<dbReference type="PROSITE" id="PS51257">
    <property type="entry name" value="PROKAR_LIPOPROTEIN"/>
    <property type="match status" value="1"/>
</dbReference>
<dbReference type="AlphaFoldDB" id="A0A5P3MRH4"/>
<evidence type="ECO:0000313" key="3">
    <source>
        <dbReference type="Proteomes" id="UP000325536"/>
    </source>
</evidence>
<dbReference type="EMBL" id="CP031699">
    <property type="protein sequence ID" value="QEY24138.1"/>
    <property type="molecule type" value="Genomic_DNA"/>
</dbReference>
<gene>
    <name evidence="2" type="ORF">D0T90_06240</name>
</gene>
<sequence length="88" mass="9475">MKTPLMLSLSAVLLLAACAGGHHRPHSDAPAASSAPAAGVANPASVFCIEQGGKSETRKDVKMNEYGVCILPDGRVLDEWDYFREYKR</sequence>
<keyword evidence="3" id="KW-1185">Reference proteome</keyword>
<dbReference type="OrthoDB" id="148878at2"/>
<evidence type="ECO:0000256" key="1">
    <source>
        <dbReference type="SAM" id="SignalP"/>
    </source>
</evidence>
<dbReference type="RefSeq" id="WP_123796335.1">
    <property type="nucleotide sequence ID" value="NZ_CP031699.1"/>
</dbReference>